<keyword evidence="2" id="KW-0805">Transcription regulation</keyword>
<dbReference type="PANTHER" id="PTHR30055:SF175">
    <property type="entry name" value="HTH-TYPE TRANSCRIPTIONAL REPRESSOR KSTR2"/>
    <property type="match status" value="1"/>
</dbReference>
<evidence type="ECO:0000256" key="5">
    <source>
        <dbReference type="PROSITE-ProRule" id="PRU00335"/>
    </source>
</evidence>
<feature type="compositionally biased region" description="Basic and acidic residues" evidence="6">
    <location>
        <begin position="1"/>
        <end position="14"/>
    </location>
</feature>
<dbReference type="SUPFAM" id="SSF46689">
    <property type="entry name" value="Homeodomain-like"/>
    <property type="match status" value="1"/>
</dbReference>
<dbReference type="InterPro" id="IPR050109">
    <property type="entry name" value="HTH-type_TetR-like_transc_reg"/>
</dbReference>
<evidence type="ECO:0000313" key="8">
    <source>
        <dbReference type="EMBL" id="GAA2602648.1"/>
    </source>
</evidence>
<dbReference type="PROSITE" id="PS50977">
    <property type="entry name" value="HTH_TETR_2"/>
    <property type="match status" value="1"/>
</dbReference>
<evidence type="ECO:0000313" key="9">
    <source>
        <dbReference type="Proteomes" id="UP001501447"/>
    </source>
</evidence>
<reference evidence="8 9" key="1">
    <citation type="journal article" date="2019" name="Int. J. Syst. Evol. Microbiol.">
        <title>The Global Catalogue of Microorganisms (GCM) 10K type strain sequencing project: providing services to taxonomists for standard genome sequencing and annotation.</title>
        <authorList>
            <consortium name="The Broad Institute Genomics Platform"/>
            <consortium name="The Broad Institute Genome Sequencing Center for Infectious Disease"/>
            <person name="Wu L."/>
            <person name="Ma J."/>
        </authorList>
    </citation>
    <scope>NUCLEOTIDE SEQUENCE [LARGE SCALE GENOMIC DNA]</scope>
    <source>
        <strain evidence="8 9">JCM 16373</strain>
    </source>
</reference>
<protein>
    <recommendedName>
        <fullName evidence="7">HTH tetR-type domain-containing protein</fullName>
    </recommendedName>
</protein>
<dbReference type="SUPFAM" id="SSF48498">
    <property type="entry name" value="Tetracyclin repressor-like, C-terminal domain"/>
    <property type="match status" value="1"/>
</dbReference>
<feature type="compositionally biased region" description="Low complexity" evidence="6">
    <location>
        <begin position="24"/>
        <end position="42"/>
    </location>
</feature>
<accession>A0ABN3PW24</accession>
<keyword evidence="9" id="KW-1185">Reference proteome</keyword>
<keyword evidence="3 5" id="KW-0238">DNA-binding</keyword>
<feature type="domain" description="HTH tetR-type" evidence="7">
    <location>
        <begin position="95"/>
        <end position="155"/>
    </location>
</feature>
<dbReference type="Gene3D" id="1.10.10.60">
    <property type="entry name" value="Homeodomain-like"/>
    <property type="match status" value="1"/>
</dbReference>
<evidence type="ECO:0000256" key="1">
    <source>
        <dbReference type="ARBA" id="ARBA00022491"/>
    </source>
</evidence>
<keyword evidence="1" id="KW-0678">Repressor</keyword>
<evidence type="ECO:0000256" key="4">
    <source>
        <dbReference type="ARBA" id="ARBA00023163"/>
    </source>
</evidence>
<dbReference type="PRINTS" id="PR00455">
    <property type="entry name" value="HTHTETR"/>
</dbReference>
<dbReference type="InterPro" id="IPR009057">
    <property type="entry name" value="Homeodomain-like_sf"/>
</dbReference>
<gene>
    <name evidence="8" type="ORF">GCM10009863_15020</name>
</gene>
<dbReference type="InterPro" id="IPR036271">
    <property type="entry name" value="Tet_transcr_reg_TetR-rel_C_sf"/>
</dbReference>
<feature type="region of interest" description="Disordered" evidence="6">
    <location>
        <begin position="1"/>
        <end position="93"/>
    </location>
</feature>
<dbReference type="InterPro" id="IPR041490">
    <property type="entry name" value="KstR2_TetR_C"/>
</dbReference>
<keyword evidence="4" id="KW-0804">Transcription</keyword>
<evidence type="ECO:0000256" key="6">
    <source>
        <dbReference type="SAM" id="MobiDB-lite"/>
    </source>
</evidence>
<organism evidence="8 9">
    <name type="scientific">Streptomyces axinellae</name>
    <dbReference type="NCBI Taxonomy" id="552788"/>
    <lineage>
        <taxon>Bacteria</taxon>
        <taxon>Bacillati</taxon>
        <taxon>Actinomycetota</taxon>
        <taxon>Actinomycetes</taxon>
        <taxon>Kitasatosporales</taxon>
        <taxon>Streptomycetaceae</taxon>
        <taxon>Streptomyces</taxon>
    </lineage>
</organism>
<dbReference type="InterPro" id="IPR001647">
    <property type="entry name" value="HTH_TetR"/>
</dbReference>
<evidence type="ECO:0000259" key="7">
    <source>
        <dbReference type="PROSITE" id="PS50977"/>
    </source>
</evidence>
<evidence type="ECO:0000256" key="3">
    <source>
        <dbReference type="ARBA" id="ARBA00023125"/>
    </source>
</evidence>
<comment type="caution">
    <text evidence="8">The sequence shown here is derived from an EMBL/GenBank/DDBJ whole genome shotgun (WGS) entry which is preliminary data.</text>
</comment>
<dbReference type="Gene3D" id="1.10.357.10">
    <property type="entry name" value="Tetracycline Repressor, domain 2"/>
    <property type="match status" value="1"/>
</dbReference>
<dbReference type="Pfam" id="PF17932">
    <property type="entry name" value="TetR_C_24"/>
    <property type="match status" value="1"/>
</dbReference>
<dbReference type="EMBL" id="BAAARJ010000004">
    <property type="protein sequence ID" value="GAA2602648.1"/>
    <property type="molecule type" value="Genomic_DNA"/>
</dbReference>
<proteinExistence type="predicted"/>
<dbReference type="Pfam" id="PF00440">
    <property type="entry name" value="TetR_N"/>
    <property type="match status" value="1"/>
</dbReference>
<evidence type="ECO:0000256" key="2">
    <source>
        <dbReference type="ARBA" id="ARBA00023015"/>
    </source>
</evidence>
<dbReference type="PANTHER" id="PTHR30055">
    <property type="entry name" value="HTH-TYPE TRANSCRIPTIONAL REGULATOR RUTR"/>
    <property type="match status" value="1"/>
</dbReference>
<feature type="DNA-binding region" description="H-T-H motif" evidence="5">
    <location>
        <begin position="118"/>
        <end position="137"/>
    </location>
</feature>
<name>A0ABN3PW24_9ACTN</name>
<sequence length="294" mass="31904">MNGRNAQERPDTRELAGAQEQRADASGRAGPRGAGAPAIAARTPLPLAAENGGMVPPKTNRSTPDTPNAPETPDAPKTPDAPDTPDTPKKVPAGAGRRAELLATAAEVFAELGYNATTVRTIADRAGMLAGSLYYHFDSKESMVDDVLSAFLDDLWTGYRRVEEAELAPRPTFEGLVAESFAQMERHRPAVVIYQKEARRLASQSEARFGYLTDSQQRFQQLWTRTLERGVADGSFRADLDIPLAYRFVRDTVWVAAVWFRPEGRKSAAQIAGQYTSMVLDGIAAPAPGHLRGP</sequence>
<dbReference type="Proteomes" id="UP001501447">
    <property type="component" value="Unassembled WGS sequence"/>
</dbReference>